<dbReference type="PROSITE" id="PS50234">
    <property type="entry name" value="VWFA"/>
    <property type="match status" value="1"/>
</dbReference>
<keyword evidence="4" id="KW-0720">Serine protease</keyword>
<sequence>PTTTSAPTTTITTHAPTTTSAPTTTTASTTAPPRGFPHGEPAIQPFFFGRSINQQAIPHSWPWQAEMMLYGEHPYCSATLVDPEWVLTAAHCVQEIEKPESWMVRLGEFDRAMDEGTEYLYGVTDIVIHPDYESAFPNSYDMALVRLVDPVAFTDHISAVCLPTPDTSINPDDQCVATGWGDLEACTGSKADLIFVIDSSGSVGPDNFQTTLHFVSSIINELTIGSKYTRVGALTFHSSVTIQFQLDEIFSKKDLIETVTNIHYDTGSTATKEGLETLFDMFQPQHGDRPDVANIAIVITDGAAKTGDPIPAATDIKKHGVTMFAVGIKTAELNTKQVEGIASEPSDKYAYFVDDFEKLSTIKLVIAEASCDHVKDSNHPLLKQVRVPILQGNMCNDTDYYDGVITESMFCAGYEEKQDKSCQVDSGGPLVCKDTLNEKWTITGVSSWGFGCQLPKRPGVYTNVTELTPWISQVMSRNRTYIAPVTSTTVAPTTTISPFEESMLTPRCGVRLTAAPAPFGIMPHIVGGKPAIANSWPWQVEMLLFGGFYCAGSLISNQWVVTAAHCVHTYQDPRPWQVRLGEHHRERDDGTEVTIGVAEIIIHHNYISGYPWDYDVAVVKLTSPIRFSTGINSVCLPGRDDVFEPGTKCMVTGWGDTLGTGDPDTLNEIEVPLYDNAVCNDDDHYDGPITDRMLCAGYEEGGLDACSGDSGGPLVCQTGNSWTLVGITSWGFGCAVPKRPGIYTRVTEVVYWIEEMAV</sequence>
<proteinExistence type="inferred from homology"/>
<dbReference type="SMART" id="SM00020">
    <property type="entry name" value="Tryp_SPc"/>
    <property type="match status" value="2"/>
</dbReference>
<evidence type="ECO:0000256" key="5">
    <source>
        <dbReference type="ARBA" id="ARBA00022859"/>
    </source>
</evidence>
<keyword evidence="5" id="KW-0391">Immunity</keyword>
<dbReference type="SUPFAM" id="SSF50494">
    <property type="entry name" value="Trypsin-like serine proteases"/>
    <property type="match status" value="2"/>
</dbReference>
<feature type="non-terminal residue" evidence="9">
    <location>
        <position position="1"/>
    </location>
</feature>
<evidence type="ECO:0000256" key="4">
    <source>
        <dbReference type="ARBA" id="ARBA00022825"/>
    </source>
</evidence>
<dbReference type="InterPro" id="IPR001254">
    <property type="entry name" value="Trypsin_dom"/>
</dbReference>
<dbReference type="OrthoDB" id="93664at2759"/>
<dbReference type="Pfam" id="PF00089">
    <property type="entry name" value="Trypsin"/>
    <property type="match status" value="3"/>
</dbReference>
<dbReference type="Pfam" id="PF00092">
    <property type="entry name" value="VWA"/>
    <property type="match status" value="1"/>
</dbReference>
<dbReference type="FunFam" id="2.40.10.10:FF:000068">
    <property type="entry name" value="transmembrane protease serine 2"/>
    <property type="match status" value="1"/>
</dbReference>
<reference evidence="9" key="1">
    <citation type="submission" date="2022-03" db="EMBL/GenBank/DDBJ databases">
        <authorList>
            <person name="Martin C."/>
        </authorList>
    </citation>
    <scope>NUCLEOTIDE SEQUENCE</scope>
</reference>
<keyword evidence="10" id="KW-1185">Reference proteome</keyword>
<dbReference type="AlphaFoldDB" id="A0A8J1XZW1"/>
<evidence type="ECO:0000313" key="9">
    <source>
        <dbReference type="EMBL" id="CAH1802993.1"/>
    </source>
</evidence>
<evidence type="ECO:0000256" key="8">
    <source>
        <dbReference type="SAM" id="MobiDB-lite"/>
    </source>
</evidence>
<dbReference type="GO" id="GO:0004252">
    <property type="term" value="F:serine-type endopeptidase activity"/>
    <property type="evidence" value="ECO:0007669"/>
    <property type="project" value="InterPro"/>
</dbReference>
<dbReference type="InterPro" id="IPR036465">
    <property type="entry name" value="vWFA_dom_sf"/>
</dbReference>
<dbReference type="FunFam" id="2.40.10.10:FF:000003">
    <property type="entry name" value="Transmembrane serine protease 3"/>
    <property type="match status" value="1"/>
</dbReference>
<gene>
    <name evidence="9" type="ORF">OFUS_LOCUS26627</name>
</gene>
<evidence type="ECO:0000256" key="1">
    <source>
        <dbReference type="ARBA" id="ARBA00022588"/>
    </source>
</evidence>
<dbReference type="InterPro" id="IPR002035">
    <property type="entry name" value="VWF_A"/>
</dbReference>
<evidence type="ECO:0000256" key="2">
    <source>
        <dbReference type="ARBA" id="ARBA00022670"/>
    </source>
</evidence>
<dbReference type="PROSITE" id="PS00134">
    <property type="entry name" value="TRYPSIN_HIS"/>
    <property type="match status" value="2"/>
</dbReference>
<name>A0A8J1XZW1_OWEFU</name>
<dbReference type="GO" id="GO:0045087">
    <property type="term" value="P:innate immune response"/>
    <property type="evidence" value="ECO:0007669"/>
    <property type="project" value="UniProtKB-KW"/>
</dbReference>
<evidence type="ECO:0000256" key="6">
    <source>
        <dbReference type="ARBA" id="ARBA00023157"/>
    </source>
</evidence>
<keyword evidence="6" id="KW-1015">Disulfide bond</keyword>
<dbReference type="Gene3D" id="3.40.50.410">
    <property type="entry name" value="von Willebrand factor, type A domain"/>
    <property type="match status" value="1"/>
</dbReference>
<dbReference type="PANTHER" id="PTHR24252:SF7">
    <property type="entry name" value="HYALIN"/>
    <property type="match status" value="1"/>
</dbReference>
<comment type="caution">
    <text evidence="9">The sequence shown here is derived from an EMBL/GenBank/DDBJ whole genome shotgun (WGS) entry which is preliminary data.</text>
</comment>
<dbReference type="InterPro" id="IPR043504">
    <property type="entry name" value="Peptidase_S1_PA_chymotrypsin"/>
</dbReference>
<evidence type="ECO:0000256" key="3">
    <source>
        <dbReference type="ARBA" id="ARBA00022801"/>
    </source>
</evidence>
<dbReference type="SMART" id="SM00327">
    <property type="entry name" value="VWA"/>
    <property type="match status" value="1"/>
</dbReference>
<dbReference type="SUPFAM" id="SSF53300">
    <property type="entry name" value="vWA-like"/>
    <property type="match status" value="1"/>
</dbReference>
<evidence type="ECO:0000313" key="10">
    <source>
        <dbReference type="Proteomes" id="UP000749559"/>
    </source>
</evidence>
<dbReference type="FunFam" id="2.40.10.10:FF:000002">
    <property type="entry name" value="Transmembrane protease serine"/>
    <property type="match status" value="1"/>
</dbReference>
<comment type="similarity">
    <text evidence="7">Belongs to the peptidase S1 family. CLIP subfamily.</text>
</comment>
<organism evidence="9 10">
    <name type="scientific">Owenia fusiformis</name>
    <name type="common">Polychaete worm</name>
    <dbReference type="NCBI Taxonomy" id="6347"/>
    <lineage>
        <taxon>Eukaryota</taxon>
        <taxon>Metazoa</taxon>
        <taxon>Spiralia</taxon>
        <taxon>Lophotrochozoa</taxon>
        <taxon>Annelida</taxon>
        <taxon>Polychaeta</taxon>
        <taxon>Sedentaria</taxon>
        <taxon>Canalipalpata</taxon>
        <taxon>Sabellida</taxon>
        <taxon>Oweniida</taxon>
        <taxon>Oweniidae</taxon>
        <taxon>Owenia</taxon>
    </lineage>
</organism>
<keyword evidence="1" id="KW-0399">Innate immunity</keyword>
<keyword evidence="2" id="KW-0645">Protease</keyword>
<dbReference type="InterPro" id="IPR018114">
    <property type="entry name" value="TRYPSIN_HIS"/>
</dbReference>
<evidence type="ECO:0000256" key="7">
    <source>
        <dbReference type="ARBA" id="ARBA00024195"/>
    </source>
</evidence>
<keyword evidence="3" id="KW-0378">Hydrolase</keyword>
<dbReference type="PRINTS" id="PR00722">
    <property type="entry name" value="CHYMOTRYPSIN"/>
</dbReference>
<dbReference type="InterPro" id="IPR001314">
    <property type="entry name" value="Peptidase_S1A"/>
</dbReference>
<feature type="region of interest" description="Disordered" evidence="8">
    <location>
        <begin position="1"/>
        <end position="36"/>
    </location>
</feature>
<dbReference type="PROSITE" id="PS50240">
    <property type="entry name" value="TRYPSIN_DOM"/>
    <property type="match status" value="2"/>
</dbReference>
<dbReference type="Gene3D" id="2.40.10.10">
    <property type="entry name" value="Trypsin-like serine proteases"/>
    <property type="match status" value="3"/>
</dbReference>
<accession>A0A8J1XZW1</accession>
<dbReference type="InterPro" id="IPR033116">
    <property type="entry name" value="TRYPSIN_SER"/>
</dbReference>
<dbReference type="PRINTS" id="PR00453">
    <property type="entry name" value="VWFADOMAIN"/>
</dbReference>
<dbReference type="PANTHER" id="PTHR24252">
    <property type="entry name" value="ACROSIN-RELATED"/>
    <property type="match status" value="1"/>
</dbReference>
<dbReference type="Proteomes" id="UP000749559">
    <property type="component" value="Unassembled WGS sequence"/>
</dbReference>
<dbReference type="GO" id="GO:0006508">
    <property type="term" value="P:proteolysis"/>
    <property type="evidence" value="ECO:0007669"/>
    <property type="project" value="UniProtKB-KW"/>
</dbReference>
<dbReference type="CDD" id="cd01450">
    <property type="entry name" value="vWFA_subfamily_ECM"/>
    <property type="match status" value="1"/>
</dbReference>
<dbReference type="PROSITE" id="PS00135">
    <property type="entry name" value="TRYPSIN_SER"/>
    <property type="match status" value="1"/>
</dbReference>
<dbReference type="InterPro" id="IPR009003">
    <property type="entry name" value="Peptidase_S1_PA"/>
</dbReference>
<dbReference type="EMBL" id="CAIIXF020000208">
    <property type="protein sequence ID" value="CAH1802993.1"/>
    <property type="molecule type" value="Genomic_DNA"/>
</dbReference>
<dbReference type="CDD" id="cd00190">
    <property type="entry name" value="Tryp_SPc"/>
    <property type="match status" value="2"/>
</dbReference>
<feature type="compositionally biased region" description="Low complexity" evidence="8">
    <location>
        <begin position="1"/>
        <end position="33"/>
    </location>
</feature>
<protein>
    <submittedName>
        <fullName evidence="9">Uncharacterized protein</fullName>
    </submittedName>
</protein>